<dbReference type="PROSITE" id="PS51257">
    <property type="entry name" value="PROKAR_LIPOPROTEIN"/>
    <property type="match status" value="1"/>
</dbReference>
<sequence length="609" mass="66115">MKIRRWSAALAAGAAGALLFSACSSPLGGEKPAEADSVPVAQAEGPCKADLDLGDVTTAEGDIKVANESEIFGYNSLVYTKYSAYNNAVTERMIGSFLDWGTDGTICHDEEFGHFEATTDTQVVYTLSDAATWSDGTPVTYADYLLDWATQAITEDGTVTEDGSEVPLFDHIGGLYLGDFAPEPPEADAADAKEFTYNYERTNADWEILVTRAYPAHVVADQIGVTTDELVDAILELDKDVLRDAATFWNTGWDFDKPGELLDPALTPSSGPYMFAEDGWSAGQSVTLTANPGWWGTPPATRTITFRQIGADAQVQALANGDLDVIQPNGPTVDMVEQLEELGEAVHVETGQTMSWEHLDLNFAQGPFSQDEGGPAAREAFALCVPRQKIVDDLVKPVDESAVVLNARERLPYQDTYQEVVEASYDGRYDDVDLDAAREKFAEAGLHEGTKVEIAYLNDPPNPRRTDTVELIKASCDQVGFDVVDAGTGTFFEEEQPNGDFDAALFAWGVSGQVTAGEGFYATTGFQNYGGYSNETVDKAWKTVSASLDPAVHLEQTKIVEKQLWEDLFSLPLYSHPGLWASSSSVRNVRPMAAQSGIAWNADQWQRAG</sequence>
<dbReference type="Proteomes" id="UP001501094">
    <property type="component" value="Unassembled WGS sequence"/>
</dbReference>
<feature type="domain" description="Solute-binding protein family 5" evidence="2">
    <location>
        <begin position="120"/>
        <end position="511"/>
    </location>
</feature>
<name>A0ABN2N613_9MICO</name>
<reference evidence="3 4" key="1">
    <citation type="journal article" date="2019" name="Int. J. Syst. Evol. Microbiol.">
        <title>The Global Catalogue of Microorganisms (GCM) 10K type strain sequencing project: providing services to taxonomists for standard genome sequencing and annotation.</title>
        <authorList>
            <consortium name="The Broad Institute Genomics Platform"/>
            <consortium name="The Broad Institute Genome Sequencing Center for Infectious Disease"/>
            <person name="Wu L."/>
            <person name="Ma J."/>
        </authorList>
    </citation>
    <scope>NUCLEOTIDE SEQUENCE [LARGE SCALE GENOMIC DNA]</scope>
    <source>
        <strain evidence="3 4">JCM 14326</strain>
    </source>
</reference>
<evidence type="ECO:0000259" key="2">
    <source>
        <dbReference type="Pfam" id="PF00496"/>
    </source>
</evidence>
<protein>
    <submittedName>
        <fullName evidence="3">ABC transporter substrate-binding protein</fullName>
    </submittedName>
</protein>
<comment type="caution">
    <text evidence="3">The sequence shown here is derived from an EMBL/GenBank/DDBJ whole genome shotgun (WGS) entry which is preliminary data.</text>
</comment>
<dbReference type="PANTHER" id="PTHR30290">
    <property type="entry name" value="PERIPLASMIC BINDING COMPONENT OF ABC TRANSPORTER"/>
    <property type="match status" value="1"/>
</dbReference>
<dbReference type="Pfam" id="PF00496">
    <property type="entry name" value="SBP_bac_5"/>
    <property type="match status" value="1"/>
</dbReference>
<gene>
    <name evidence="3" type="ORF">GCM10009751_06980</name>
</gene>
<keyword evidence="1" id="KW-0732">Signal</keyword>
<feature type="signal peptide" evidence="1">
    <location>
        <begin position="1"/>
        <end position="22"/>
    </location>
</feature>
<dbReference type="PANTHER" id="PTHR30290:SF65">
    <property type="entry name" value="MONOACYL PHOSPHATIDYLINOSITOL TETRAMANNOSIDE-BINDING PROTEIN LPQW-RELATED"/>
    <property type="match status" value="1"/>
</dbReference>
<evidence type="ECO:0000313" key="3">
    <source>
        <dbReference type="EMBL" id="GAA1852974.1"/>
    </source>
</evidence>
<dbReference type="Gene3D" id="3.10.105.10">
    <property type="entry name" value="Dipeptide-binding Protein, Domain 3"/>
    <property type="match status" value="1"/>
</dbReference>
<organism evidence="3 4">
    <name type="scientific">Myceligenerans crystallogenes</name>
    <dbReference type="NCBI Taxonomy" id="316335"/>
    <lineage>
        <taxon>Bacteria</taxon>
        <taxon>Bacillati</taxon>
        <taxon>Actinomycetota</taxon>
        <taxon>Actinomycetes</taxon>
        <taxon>Micrococcales</taxon>
        <taxon>Promicromonosporaceae</taxon>
        <taxon>Myceligenerans</taxon>
    </lineage>
</organism>
<dbReference type="SUPFAM" id="SSF53850">
    <property type="entry name" value="Periplasmic binding protein-like II"/>
    <property type="match status" value="1"/>
</dbReference>
<accession>A0ABN2N613</accession>
<dbReference type="InterPro" id="IPR039424">
    <property type="entry name" value="SBP_5"/>
</dbReference>
<proteinExistence type="predicted"/>
<keyword evidence="4" id="KW-1185">Reference proteome</keyword>
<dbReference type="Gene3D" id="3.40.190.10">
    <property type="entry name" value="Periplasmic binding protein-like II"/>
    <property type="match status" value="1"/>
</dbReference>
<feature type="chain" id="PRO_5047159094" evidence="1">
    <location>
        <begin position="23"/>
        <end position="609"/>
    </location>
</feature>
<dbReference type="EMBL" id="BAAANL010000001">
    <property type="protein sequence ID" value="GAA1852974.1"/>
    <property type="molecule type" value="Genomic_DNA"/>
</dbReference>
<dbReference type="InterPro" id="IPR000914">
    <property type="entry name" value="SBP_5_dom"/>
</dbReference>
<evidence type="ECO:0000313" key="4">
    <source>
        <dbReference type="Proteomes" id="UP001501094"/>
    </source>
</evidence>
<evidence type="ECO:0000256" key="1">
    <source>
        <dbReference type="SAM" id="SignalP"/>
    </source>
</evidence>
<dbReference type="RefSeq" id="WP_344099536.1">
    <property type="nucleotide sequence ID" value="NZ_BAAANL010000001.1"/>
</dbReference>